<evidence type="ECO:0000256" key="3">
    <source>
        <dbReference type="ARBA" id="ARBA00022989"/>
    </source>
</evidence>
<name>A0A163L075_DIDRA</name>
<dbReference type="AlphaFoldDB" id="A0A163L075"/>
<proteinExistence type="predicted"/>
<feature type="compositionally biased region" description="Basic and acidic residues" evidence="5">
    <location>
        <begin position="535"/>
        <end position="548"/>
    </location>
</feature>
<evidence type="ECO:0000256" key="5">
    <source>
        <dbReference type="SAM" id="MobiDB-lite"/>
    </source>
</evidence>
<dbReference type="PANTHER" id="PTHR23502:SF3">
    <property type="entry name" value="MAJOR FACILITATOR SUPERFAMILY (MFS) PROFILE DOMAIN-CONTAINING PROTEIN-RELATED"/>
    <property type="match status" value="1"/>
</dbReference>
<evidence type="ECO:0000313" key="8">
    <source>
        <dbReference type="Proteomes" id="UP000076837"/>
    </source>
</evidence>
<protein>
    <submittedName>
        <fullName evidence="7">Transmembrane transport</fullName>
    </submittedName>
</protein>
<dbReference type="GO" id="GO:0022857">
    <property type="term" value="F:transmembrane transporter activity"/>
    <property type="evidence" value="ECO:0007669"/>
    <property type="project" value="InterPro"/>
</dbReference>
<feature type="transmembrane region" description="Helical" evidence="6">
    <location>
        <begin position="405"/>
        <end position="425"/>
    </location>
</feature>
<dbReference type="FunFam" id="1.20.1250.20:FF:000088">
    <property type="entry name" value="MFS multidrug transporter, putative"/>
    <property type="match status" value="1"/>
</dbReference>
<dbReference type="Gene3D" id="1.20.1250.20">
    <property type="entry name" value="MFS general substrate transporter like domains"/>
    <property type="match status" value="1"/>
</dbReference>
<organism evidence="7 8">
    <name type="scientific">Didymella rabiei</name>
    <name type="common">Chickpea ascochyta blight fungus</name>
    <name type="synonym">Mycosphaerella rabiei</name>
    <dbReference type="NCBI Taxonomy" id="5454"/>
    <lineage>
        <taxon>Eukaryota</taxon>
        <taxon>Fungi</taxon>
        <taxon>Dikarya</taxon>
        <taxon>Ascomycota</taxon>
        <taxon>Pezizomycotina</taxon>
        <taxon>Dothideomycetes</taxon>
        <taxon>Pleosporomycetidae</taxon>
        <taxon>Pleosporales</taxon>
        <taxon>Pleosporineae</taxon>
        <taxon>Didymellaceae</taxon>
        <taxon>Ascochyta</taxon>
    </lineage>
</organism>
<keyword evidence="2 6" id="KW-0812">Transmembrane</keyword>
<feature type="region of interest" description="Disordered" evidence="5">
    <location>
        <begin position="1"/>
        <end position="29"/>
    </location>
</feature>
<evidence type="ECO:0000313" key="7">
    <source>
        <dbReference type="EMBL" id="KZM27391.1"/>
    </source>
</evidence>
<dbReference type="GO" id="GO:0005886">
    <property type="term" value="C:plasma membrane"/>
    <property type="evidence" value="ECO:0007669"/>
    <property type="project" value="TreeGrafter"/>
</dbReference>
<feature type="transmembrane region" description="Helical" evidence="6">
    <location>
        <begin position="159"/>
        <end position="180"/>
    </location>
</feature>
<keyword evidence="8" id="KW-1185">Reference proteome</keyword>
<comment type="subcellular location">
    <subcellularLocation>
        <location evidence="1">Membrane</location>
        <topology evidence="1">Multi-pass membrane protein</topology>
    </subcellularLocation>
</comment>
<feature type="region of interest" description="Disordered" evidence="5">
    <location>
        <begin position="513"/>
        <end position="548"/>
    </location>
</feature>
<dbReference type="SUPFAM" id="SSF103473">
    <property type="entry name" value="MFS general substrate transporter"/>
    <property type="match status" value="1"/>
</dbReference>
<gene>
    <name evidence="7" type="ORF">ST47_g1463</name>
</gene>
<evidence type="ECO:0000256" key="1">
    <source>
        <dbReference type="ARBA" id="ARBA00004141"/>
    </source>
</evidence>
<sequence>MATVEKGQPTAVPDTERDPNYGEGEHMDQSQTDRIIKGDKVELQDSDAWECLGYSFKTWRKWQVWRQILVVVFLIQISINTNASMYSHGVSFVHEQYHVSEQVARIPQAAFLIAYGFGCELWAPWSEEYGRWPIQQLSLFLVNLWQIPCALSKNYATILVFRILGGLSTAGGSVTLGVLADMWEPDEQEYAVAFLVLSSVGGSVVGAIIGAFVEARLSLPWIFWVQLIMGGFVQAVHFSCNPETRSTILLDREAKRRRKTGEDRNIYGPNEIRGGHKISVKECATIFWRPFYMFFTEPIVLWLSLLSGFSDALIFTFLEGFKPVYEQWGFGIIQLGLAFVPILIGYLLAYLSYMPSIMRFRRRRKQNPGSVAPEVRLWWLLFLAPLEFLGMMGFAWTSLGPDYGIPWIAPMIFTTLVAMANYAIYQSSIDYQTAAYGPYAASATGGNDLARDFMAGVAALYSTPLYKNIPGRPVQYASTLLACLAVLVTIPIYVVYWKGPQIRAKSRFAMSLDKTREQRTEKRRRSSSSRSVGEQGEKKKGVKHVERV</sequence>
<feature type="transmembrane region" description="Helical" evidence="6">
    <location>
        <begin position="219"/>
        <end position="240"/>
    </location>
</feature>
<keyword evidence="4 6" id="KW-0472">Membrane</keyword>
<accession>A0A163L075</accession>
<evidence type="ECO:0000256" key="6">
    <source>
        <dbReference type="SAM" id="Phobius"/>
    </source>
</evidence>
<dbReference type="EMBL" id="JYNV01000066">
    <property type="protein sequence ID" value="KZM27391.1"/>
    <property type="molecule type" value="Genomic_DNA"/>
</dbReference>
<feature type="transmembrane region" description="Helical" evidence="6">
    <location>
        <begin position="375"/>
        <end position="399"/>
    </location>
</feature>
<dbReference type="Pfam" id="PF07690">
    <property type="entry name" value="MFS_1"/>
    <property type="match status" value="1"/>
</dbReference>
<feature type="transmembrane region" description="Helical" evidence="6">
    <location>
        <begin position="476"/>
        <end position="497"/>
    </location>
</feature>
<feature type="transmembrane region" description="Helical" evidence="6">
    <location>
        <begin position="299"/>
        <end position="318"/>
    </location>
</feature>
<feature type="transmembrane region" description="Helical" evidence="6">
    <location>
        <begin position="330"/>
        <end position="354"/>
    </location>
</feature>
<keyword evidence="3 6" id="KW-1133">Transmembrane helix</keyword>
<dbReference type="OrthoDB" id="5376138at2759"/>
<dbReference type="InterPro" id="IPR036259">
    <property type="entry name" value="MFS_trans_sf"/>
</dbReference>
<reference evidence="7 8" key="1">
    <citation type="journal article" date="2016" name="Sci. Rep.">
        <title>Draft genome sequencing and secretome analysis of fungal phytopathogen Ascochyta rabiei provides insight into the necrotrophic effector repertoire.</title>
        <authorList>
            <person name="Verma S."/>
            <person name="Gazara R.K."/>
            <person name="Nizam S."/>
            <person name="Parween S."/>
            <person name="Chattopadhyay D."/>
            <person name="Verma P.K."/>
        </authorList>
    </citation>
    <scope>NUCLEOTIDE SEQUENCE [LARGE SCALE GENOMIC DNA]</scope>
    <source>
        <strain evidence="7 8">ArDII</strain>
    </source>
</reference>
<evidence type="ECO:0000256" key="2">
    <source>
        <dbReference type="ARBA" id="ARBA00022692"/>
    </source>
</evidence>
<dbReference type="PANTHER" id="PTHR23502">
    <property type="entry name" value="MAJOR FACILITATOR SUPERFAMILY"/>
    <property type="match status" value="1"/>
</dbReference>
<feature type="transmembrane region" description="Helical" evidence="6">
    <location>
        <begin position="192"/>
        <end position="213"/>
    </location>
</feature>
<feature type="compositionally biased region" description="Basic and acidic residues" evidence="5">
    <location>
        <begin position="14"/>
        <end position="28"/>
    </location>
</feature>
<dbReference type="STRING" id="5454.A0A163L075"/>
<dbReference type="Proteomes" id="UP000076837">
    <property type="component" value="Unassembled WGS sequence"/>
</dbReference>
<comment type="caution">
    <text evidence="7">The sequence shown here is derived from an EMBL/GenBank/DDBJ whole genome shotgun (WGS) entry which is preliminary data.</text>
</comment>
<dbReference type="InterPro" id="IPR011701">
    <property type="entry name" value="MFS"/>
</dbReference>
<evidence type="ECO:0000256" key="4">
    <source>
        <dbReference type="ARBA" id="ARBA00023136"/>
    </source>
</evidence>